<reference evidence="2 3" key="1">
    <citation type="journal article" date="2013" name="Curr. Biol.">
        <title>The Genome of the Foraminiferan Reticulomyxa filosa.</title>
        <authorList>
            <person name="Glockner G."/>
            <person name="Hulsmann N."/>
            <person name="Schleicher M."/>
            <person name="Noegel A.A."/>
            <person name="Eichinger L."/>
            <person name="Gallinger C."/>
            <person name="Pawlowski J."/>
            <person name="Sierra R."/>
            <person name="Euteneuer U."/>
            <person name="Pillet L."/>
            <person name="Moustafa A."/>
            <person name="Platzer M."/>
            <person name="Groth M."/>
            <person name="Szafranski K."/>
            <person name="Schliwa M."/>
        </authorList>
    </citation>
    <scope>NUCLEOTIDE SEQUENCE [LARGE SCALE GENOMIC DNA]</scope>
</reference>
<comment type="caution">
    <text evidence="2">The sequence shown here is derived from an EMBL/GenBank/DDBJ whole genome shotgun (WGS) entry which is preliminary data.</text>
</comment>
<keyword evidence="3" id="KW-1185">Reference proteome</keyword>
<name>X6MTT0_RETFI</name>
<dbReference type="Proteomes" id="UP000023152">
    <property type="component" value="Unassembled WGS sequence"/>
</dbReference>
<dbReference type="AlphaFoldDB" id="X6MTT0"/>
<accession>X6MTT0</accession>
<organism evidence="2 3">
    <name type="scientific">Reticulomyxa filosa</name>
    <dbReference type="NCBI Taxonomy" id="46433"/>
    <lineage>
        <taxon>Eukaryota</taxon>
        <taxon>Sar</taxon>
        <taxon>Rhizaria</taxon>
        <taxon>Retaria</taxon>
        <taxon>Foraminifera</taxon>
        <taxon>Monothalamids</taxon>
        <taxon>Reticulomyxidae</taxon>
        <taxon>Reticulomyxa</taxon>
    </lineage>
</organism>
<evidence type="ECO:0000256" key="1">
    <source>
        <dbReference type="SAM" id="Coils"/>
    </source>
</evidence>
<feature type="coiled-coil region" evidence="1">
    <location>
        <begin position="218"/>
        <end position="252"/>
    </location>
</feature>
<evidence type="ECO:0000313" key="3">
    <source>
        <dbReference type="Proteomes" id="UP000023152"/>
    </source>
</evidence>
<evidence type="ECO:0000313" key="2">
    <source>
        <dbReference type="EMBL" id="ETO16852.1"/>
    </source>
</evidence>
<gene>
    <name evidence="2" type="ORF">RFI_20487</name>
</gene>
<dbReference type="EMBL" id="ASPP01017758">
    <property type="protein sequence ID" value="ETO16852.1"/>
    <property type="molecule type" value="Genomic_DNA"/>
</dbReference>
<sequence>MIFSDNLFDVFQFEFLEAEFSSRKILIMSVQKLVKIAIWLFIWNCFCVYCKLFDFNALLDNAEFQSFLNSNLTLESVVDDKVKKTRQSRSLLFSDTPSTLFRHYRLQQKPPNDYKLQGGDVLVIMDDWFVQSDKTQEKSSKKQYSMQTLTFAMELAKKGKDESNNANAKKWKWGFTSSYQKDRFPYINDQVIVPSSIHDLIRYQIPLVFTINRDRVLTRKLDEDIKRAEEELQETIKQQQELENAAKLQTENRLINIFTYIIYVYNICKNVDNQSNDNLYLSTNQIDEKTYYIKG</sequence>
<proteinExistence type="predicted"/>
<keyword evidence="1" id="KW-0175">Coiled coil</keyword>
<protein>
    <submittedName>
        <fullName evidence="2">Uncharacterized protein</fullName>
    </submittedName>
</protein>